<gene>
    <name evidence="9" type="ORF">CANTADRAFT_81164</name>
</gene>
<dbReference type="GO" id="GO:0007005">
    <property type="term" value="P:mitochondrion organization"/>
    <property type="evidence" value="ECO:0007669"/>
    <property type="project" value="InterPro"/>
</dbReference>
<dbReference type="STRING" id="984487.A0A1E4SIR5"/>
<protein>
    <recommendedName>
        <fullName evidence="4">Protein DML1</fullName>
    </recommendedName>
    <alternativeName>
        <fullName evidence="5">Protein dml1</fullName>
    </alternativeName>
</protein>
<comment type="subcellular location">
    <subcellularLocation>
        <location evidence="2">Mitochondrion</location>
    </subcellularLocation>
</comment>
<dbReference type="AlphaFoldDB" id="A0A1E4SIR5"/>
<accession>A0A1E4SIR5</accession>
<reference evidence="10" key="1">
    <citation type="submission" date="2016-05" db="EMBL/GenBank/DDBJ databases">
        <title>Comparative genomics of biotechnologically important yeasts.</title>
        <authorList>
            <consortium name="DOE Joint Genome Institute"/>
            <person name="Riley R."/>
            <person name="Haridas S."/>
            <person name="Wolfe K.H."/>
            <person name="Lopes M.R."/>
            <person name="Hittinger C.T."/>
            <person name="Goker M."/>
            <person name="Salamov A."/>
            <person name="Wisecaver J."/>
            <person name="Long T.M."/>
            <person name="Aerts A.L."/>
            <person name="Barry K."/>
            <person name="Choi C."/>
            <person name="Clum A."/>
            <person name="Coughlan A.Y."/>
            <person name="Deshpande S."/>
            <person name="Douglass A.P."/>
            <person name="Hanson S.J."/>
            <person name="Klenk H.-P."/>
            <person name="Labutti K."/>
            <person name="Lapidus A."/>
            <person name="Lindquist E."/>
            <person name="Lipzen A."/>
            <person name="Meier-Kolthoff J.P."/>
            <person name="Ohm R.A."/>
            <person name="Otillar R.P."/>
            <person name="Pangilinan J."/>
            <person name="Peng Y."/>
            <person name="Rokas A."/>
            <person name="Rosa C.A."/>
            <person name="Scheuner C."/>
            <person name="Sibirny A.A."/>
            <person name="Slot J.C."/>
            <person name="Stielow J.B."/>
            <person name="Sun H."/>
            <person name="Kurtzman C.P."/>
            <person name="Blackwell M."/>
            <person name="Grigoriev I.V."/>
            <person name="Jeffries T.W."/>
        </authorList>
    </citation>
    <scope>NUCLEOTIDE SEQUENCE [LARGE SCALE GENOMIC DNA]</scope>
    <source>
        <strain evidence="10">NRRL Y-17324</strain>
    </source>
</reference>
<keyword evidence="10" id="KW-1185">Reference proteome</keyword>
<organism evidence="9 10">
    <name type="scientific">Suhomyces tanzawaensis NRRL Y-17324</name>
    <dbReference type="NCBI Taxonomy" id="984487"/>
    <lineage>
        <taxon>Eukaryota</taxon>
        <taxon>Fungi</taxon>
        <taxon>Dikarya</taxon>
        <taxon>Ascomycota</taxon>
        <taxon>Saccharomycotina</taxon>
        <taxon>Pichiomycetes</taxon>
        <taxon>Debaryomycetaceae</taxon>
        <taxon>Suhomyces</taxon>
    </lineage>
</organism>
<dbReference type="RefSeq" id="XP_020064444.1">
    <property type="nucleotide sequence ID" value="XM_020211237.1"/>
</dbReference>
<evidence type="ECO:0000256" key="5">
    <source>
        <dbReference type="ARBA" id="ARBA00022030"/>
    </source>
</evidence>
<dbReference type="OrthoDB" id="271881at2759"/>
<feature type="domain" description="DML1/Misato tubulin" evidence="8">
    <location>
        <begin position="118"/>
        <end position="301"/>
    </location>
</feature>
<dbReference type="PANTHER" id="PTHR13391:SF0">
    <property type="entry name" value="PROTEIN MISATO HOMOLOG 1"/>
    <property type="match status" value="1"/>
</dbReference>
<dbReference type="Pfam" id="PF14881">
    <property type="entry name" value="Tubulin_3"/>
    <property type="match status" value="1"/>
</dbReference>
<evidence type="ECO:0000256" key="2">
    <source>
        <dbReference type="ARBA" id="ARBA00004173"/>
    </source>
</evidence>
<dbReference type="InterPro" id="IPR029209">
    <property type="entry name" value="DML1/Misato_tubulin"/>
</dbReference>
<dbReference type="InterPro" id="IPR036525">
    <property type="entry name" value="Tubulin/FtsZ_GTPase_sf"/>
</dbReference>
<dbReference type="InterPro" id="IPR019605">
    <property type="entry name" value="Misato_II_tubulin-like"/>
</dbReference>
<proteinExistence type="inferred from homology"/>
<dbReference type="Pfam" id="PF10644">
    <property type="entry name" value="Misat_Tub_SegII"/>
    <property type="match status" value="1"/>
</dbReference>
<sequence>MSEAITISLSQQAGHVTTHLYNTQESHIPYKKTQPVHHNNSVFLTTSKNGNHTNYAPRSVVYDFKGGFGALNKHEYHEKKPNFDGISKHDVQSYHTPGEKTEYQINLDRGITDGDVLNENNTKFWSDYNKLIYNPKSLFTLENYVYNGQQNGVHKNFANLKFSAYNIGKEELNSNDIDDQLDRFRFYLEQCDLFQGLNVIGEIDNGWGGFGNQLMEQLLDEYFNGGISNSKNSIWYYGLSGAKPNLHQTITRIKSTIELSKNSTLFLPINTVPTTTPFLSEQYSSSSLWHTSSLPAMFISSLWGLQTQLENLTSMAVIEENLLRGYSSRKFVNEIKLHKIEQESSGSTISNVDINAYFNLEQPLPPAEAVLDLSVRNLPVKLRPLKQRKFVTNYVVPRKSALKDSLSKDGVASNIYENHHLQDIIKGDTFPSKILGDGANTEYYSEFNISTSFRDTMKGYKVIISNIRRNNVIEVVEEKEELIEDINGIIDEYTVGYEDSDLEDE</sequence>
<evidence type="ECO:0000256" key="1">
    <source>
        <dbReference type="ARBA" id="ARBA00003757"/>
    </source>
</evidence>
<keyword evidence="6" id="KW-0496">Mitochondrion</keyword>
<evidence type="ECO:0000256" key="4">
    <source>
        <dbReference type="ARBA" id="ARBA00014097"/>
    </source>
</evidence>
<dbReference type="GO" id="GO:0005739">
    <property type="term" value="C:mitochondrion"/>
    <property type="evidence" value="ECO:0007669"/>
    <property type="project" value="UniProtKB-SubCell"/>
</dbReference>
<dbReference type="SUPFAM" id="SSF52490">
    <property type="entry name" value="Tubulin nucleotide-binding domain-like"/>
    <property type="match status" value="1"/>
</dbReference>
<dbReference type="Proteomes" id="UP000094285">
    <property type="component" value="Unassembled WGS sequence"/>
</dbReference>
<evidence type="ECO:0000313" key="9">
    <source>
        <dbReference type="EMBL" id="ODV79322.1"/>
    </source>
</evidence>
<evidence type="ECO:0000256" key="6">
    <source>
        <dbReference type="ARBA" id="ARBA00023128"/>
    </source>
</evidence>
<name>A0A1E4SIR5_9ASCO</name>
<comment type="function">
    <text evidence="1">Involved in the partitioning of the mitochondrial organelle and mitochondrial DNA (mtDNA) inheritance.</text>
</comment>
<dbReference type="PANTHER" id="PTHR13391">
    <property type="entry name" value="MITOCHONDRIAL DISTRIBUTION REGULATOR MISATO"/>
    <property type="match status" value="1"/>
</dbReference>
<dbReference type="EMBL" id="KV453912">
    <property type="protein sequence ID" value="ODV79322.1"/>
    <property type="molecule type" value="Genomic_DNA"/>
</dbReference>
<evidence type="ECO:0000256" key="3">
    <source>
        <dbReference type="ARBA" id="ARBA00008507"/>
    </source>
</evidence>
<dbReference type="GeneID" id="30985373"/>
<evidence type="ECO:0000259" key="7">
    <source>
        <dbReference type="Pfam" id="PF10644"/>
    </source>
</evidence>
<dbReference type="InterPro" id="IPR049942">
    <property type="entry name" value="DML1/Misato"/>
</dbReference>
<comment type="similarity">
    <text evidence="3">Belongs to the misato family.</text>
</comment>
<evidence type="ECO:0000259" key="8">
    <source>
        <dbReference type="Pfam" id="PF14881"/>
    </source>
</evidence>
<dbReference type="Gene3D" id="3.40.50.1440">
    <property type="entry name" value="Tubulin/FtsZ, GTPase domain"/>
    <property type="match status" value="1"/>
</dbReference>
<feature type="domain" description="Misato Segment II tubulin-like" evidence="7">
    <location>
        <begin position="3"/>
        <end position="108"/>
    </location>
</feature>
<evidence type="ECO:0000313" key="10">
    <source>
        <dbReference type="Proteomes" id="UP000094285"/>
    </source>
</evidence>